<protein>
    <submittedName>
        <fullName evidence="5">Putative RNA methylase family UPF0020</fullName>
    </submittedName>
</protein>
<keyword evidence="2" id="KW-0808">Transferase</keyword>
<reference evidence="6" key="1">
    <citation type="journal article" date="2014" name="Sci. Data">
        <title>Genomes of diverse isolates of the marine cyanobacterium Prochlorococcus.</title>
        <authorList>
            <person name="Biller S."/>
            <person name="Berube P."/>
            <person name="Thompson J."/>
            <person name="Kelly L."/>
            <person name="Roggensack S."/>
            <person name="Awad L."/>
            <person name="Roache-Johnson K."/>
            <person name="Ding H."/>
            <person name="Giovannoni S.J."/>
            <person name="Moore L.R."/>
            <person name="Chisholm S.W."/>
        </authorList>
    </citation>
    <scope>NUCLEOTIDE SEQUENCE [LARGE SCALE GENOMIC DNA]</scope>
    <source>
        <strain evidence="6">MIT 9314</strain>
    </source>
</reference>
<dbReference type="InterPro" id="IPR002052">
    <property type="entry name" value="DNA_methylase_N6_adenine_CS"/>
</dbReference>
<feature type="domain" description="THUMP" evidence="4">
    <location>
        <begin position="42"/>
        <end position="154"/>
    </location>
</feature>
<dbReference type="PROSITE" id="PS51165">
    <property type="entry name" value="THUMP"/>
    <property type="match status" value="1"/>
</dbReference>
<dbReference type="EMBL" id="JNAO01000007">
    <property type="protein sequence ID" value="KGG02058.1"/>
    <property type="molecule type" value="Genomic_DNA"/>
</dbReference>
<evidence type="ECO:0000256" key="3">
    <source>
        <dbReference type="PROSITE-ProRule" id="PRU00529"/>
    </source>
</evidence>
<dbReference type="SMART" id="SM00981">
    <property type="entry name" value="THUMP"/>
    <property type="match status" value="1"/>
</dbReference>
<dbReference type="Gene3D" id="3.40.50.150">
    <property type="entry name" value="Vaccinia Virus protein VP39"/>
    <property type="match status" value="1"/>
</dbReference>
<organism evidence="5 6">
    <name type="scientific">Prochlorococcus marinus str. MIT 9314</name>
    <dbReference type="NCBI Taxonomy" id="167548"/>
    <lineage>
        <taxon>Bacteria</taxon>
        <taxon>Bacillati</taxon>
        <taxon>Cyanobacteriota</taxon>
        <taxon>Cyanophyceae</taxon>
        <taxon>Synechococcales</taxon>
        <taxon>Prochlorococcaceae</taxon>
        <taxon>Prochlorococcus</taxon>
    </lineage>
</organism>
<dbReference type="GO" id="GO:0008990">
    <property type="term" value="F:rRNA (guanine-N2-)-methyltransferase activity"/>
    <property type="evidence" value="ECO:0007669"/>
    <property type="project" value="TreeGrafter"/>
</dbReference>
<evidence type="ECO:0000259" key="4">
    <source>
        <dbReference type="PROSITE" id="PS51165"/>
    </source>
</evidence>
<dbReference type="Pfam" id="PF01170">
    <property type="entry name" value="UPF0020"/>
    <property type="match status" value="1"/>
</dbReference>
<name>A0A0A2AJP4_PROMR</name>
<sequence>MNVVASSPEGLEKSLAEEISNLGGFNINTYKRFINFECDFETFYRVHFYSRLAFRFYREIASFNCYDKQSLYAGVRDSFDWLNWLHFDKTFNVQVSGRTSSLSHTHFTALEVKNSITDLQQAVWNKRSNISLDNPDFIIHLHLNNNKAILSLQSSVESLHKRGYRPAIGNAPLKENLASGLINMTQWNGKVPLIDFMCGSGTFLIEAVNQFLGVPINIDQVYLFENWLDFRKDVYLNEKNKAKNKIINYEKLPTIIGCEINKKVFEQANVNISLAGLENYIELINNDFLALQLTCTPGIIICNPPYGKKLGDENELIYLYEQMGIFLKNNFSGWEFWLLSGNPKLTKYLKMKSSLKIPVSNGGIDCRWIKYLIR</sequence>
<dbReference type="PANTHER" id="PTHR47313">
    <property type="entry name" value="RIBOSOMAL RNA LARGE SUBUNIT METHYLTRANSFERASE K/L"/>
    <property type="match status" value="1"/>
</dbReference>
<dbReference type="SUPFAM" id="SSF53335">
    <property type="entry name" value="S-adenosyl-L-methionine-dependent methyltransferases"/>
    <property type="match status" value="1"/>
</dbReference>
<dbReference type="RefSeq" id="WP_032515468.1">
    <property type="nucleotide sequence ID" value="NZ_JNAO01000007.1"/>
</dbReference>
<dbReference type="GO" id="GO:0003723">
    <property type="term" value="F:RNA binding"/>
    <property type="evidence" value="ECO:0007669"/>
    <property type="project" value="UniProtKB-UniRule"/>
</dbReference>
<evidence type="ECO:0000256" key="2">
    <source>
        <dbReference type="ARBA" id="ARBA00022679"/>
    </source>
</evidence>
<dbReference type="InterPro" id="IPR000241">
    <property type="entry name" value="RlmKL-like_Mtase"/>
</dbReference>
<dbReference type="STRING" id="167548.EU98_0647"/>
<accession>A0A0A2AJP4</accession>
<proteinExistence type="predicted"/>
<comment type="caution">
    <text evidence="5">The sequence shown here is derived from an EMBL/GenBank/DDBJ whole genome shotgun (WGS) entry which is preliminary data.</text>
</comment>
<dbReference type="Pfam" id="PF22020">
    <property type="entry name" value="RlmL_1st"/>
    <property type="match status" value="1"/>
</dbReference>
<dbReference type="AlphaFoldDB" id="A0A0A2AJP4"/>
<dbReference type="InterPro" id="IPR029063">
    <property type="entry name" value="SAM-dependent_MTases_sf"/>
</dbReference>
<dbReference type="CDD" id="cd11715">
    <property type="entry name" value="THUMP_AdoMetMT"/>
    <property type="match status" value="1"/>
</dbReference>
<gene>
    <name evidence="5" type="ORF">EU98_0647</name>
</gene>
<keyword evidence="3" id="KW-0694">RNA-binding</keyword>
<dbReference type="InterPro" id="IPR004114">
    <property type="entry name" value="THUMP_dom"/>
</dbReference>
<dbReference type="InterPro" id="IPR054170">
    <property type="entry name" value="RlmL_1st"/>
</dbReference>
<dbReference type="PANTHER" id="PTHR47313:SF1">
    <property type="entry name" value="RIBOSOMAL RNA LARGE SUBUNIT METHYLTRANSFERASE K_L"/>
    <property type="match status" value="1"/>
</dbReference>
<dbReference type="Proteomes" id="UP000030533">
    <property type="component" value="Unassembled WGS sequence"/>
</dbReference>
<evidence type="ECO:0000313" key="5">
    <source>
        <dbReference type="EMBL" id="KGG02058.1"/>
    </source>
</evidence>
<keyword evidence="1 5" id="KW-0489">Methyltransferase</keyword>
<dbReference type="Pfam" id="PF02926">
    <property type="entry name" value="THUMP"/>
    <property type="match status" value="1"/>
</dbReference>
<dbReference type="Gene3D" id="3.30.2130.30">
    <property type="match status" value="1"/>
</dbReference>
<evidence type="ECO:0000256" key="1">
    <source>
        <dbReference type="ARBA" id="ARBA00022603"/>
    </source>
</evidence>
<dbReference type="eggNOG" id="COG0116">
    <property type="taxonomic scope" value="Bacteria"/>
</dbReference>
<dbReference type="PROSITE" id="PS00092">
    <property type="entry name" value="N6_MTASE"/>
    <property type="match status" value="1"/>
</dbReference>
<evidence type="ECO:0000313" key="6">
    <source>
        <dbReference type="Proteomes" id="UP000030533"/>
    </source>
</evidence>
<dbReference type="GO" id="GO:0070043">
    <property type="term" value="F:rRNA (guanine-N7-)-methyltransferase activity"/>
    <property type="evidence" value="ECO:0007669"/>
    <property type="project" value="TreeGrafter"/>
</dbReference>